<organism evidence="7 8">
    <name type="scientific">Ovis ammon polii</name>
    <dbReference type="NCBI Taxonomy" id="230172"/>
    <lineage>
        <taxon>Eukaryota</taxon>
        <taxon>Metazoa</taxon>
        <taxon>Chordata</taxon>
        <taxon>Craniata</taxon>
        <taxon>Vertebrata</taxon>
        <taxon>Euteleostomi</taxon>
        <taxon>Mammalia</taxon>
        <taxon>Eutheria</taxon>
        <taxon>Laurasiatheria</taxon>
        <taxon>Artiodactyla</taxon>
        <taxon>Ruminantia</taxon>
        <taxon>Pecora</taxon>
        <taxon>Bovidae</taxon>
        <taxon>Caprinae</taxon>
        <taxon>Ovis</taxon>
    </lineage>
</organism>
<evidence type="ECO:0000256" key="1">
    <source>
        <dbReference type="ARBA" id="ARBA00022536"/>
    </source>
</evidence>
<dbReference type="GO" id="GO:0007229">
    <property type="term" value="P:integrin-mediated signaling pathway"/>
    <property type="evidence" value="ECO:0007669"/>
    <property type="project" value="TreeGrafter"/>
</dbReference>
<evidence type="ECO:0000313" key="7">
    <source>
        <dbReference type="EMBL" id="KAI4538960.1"/>
    </source>
</evidence>
<comment type="caution">
    <text evidence="7">The sequence shown here is derived from an EMBL/GenBank/DDBJ whole genome shotgun (WGS) entry which is preliminary data.</text>
</comment>
<evidence type="ECO:0000256" key="3">
    <source>
        <dbReference type="ARBA" id="ARBA00022737"/>
    </source>
</evidence>
<keyword evidence="4" id="KW-1015">Disulfide bond</keyword>
<protein>
    <recommendedName>
        <fullName evidence="6">Epidermal growth factor-like domain-containing protein</fullName>
    </recommendedName>
</protein>
<dbReference type="InterPro" id="IPR057243">
    <property type="entry name" value="Integrin_I-EGF_CS"/>
</dbReference>
<dbReference type="PANTHER" id="PTHR10082">
    <property type="entry name" value="INTEGRIN BETA SUBUNIT"/>
    <property type="match status" value="1"/>
</dbReference>
<dbReference type="GO" id="GO:0009986">
    <property type="term" value="C:cell surface"/>
    <property type="evidence" value="ECO:0007669"/>
    <property type="project" value="TreeGrafter"/>
</dbReference>
<dbReference type="Proteomes" id="UP001214576">
    <property type="component" value="Unassembled WGS sequence"/>
</dbReference>
<accession>A0AAD4Y5Z5</accession>
<dbReference type="FunFam" id="2.10.25.10:FF:000042">
    <property type="entry name" value="Integrin subunit beta-like 1"/>
    <property type="match status" value="1"/>
</dbReference>
<evidence type="ECO:0000259" key="6">
    <source>
        <dbReference type="Pfam" id="PF07974"/>
    </source>
</evidence>
<dbReference type="SUPFAM" id="SSF57196">
    <property type="entry name" value="EGF/Laminin"/>
    <property type="match status" value="1"/>
</dbReference>
<dbReference type="GO" id="GO:0098609">
    <property type="term" value="P:cell-cell adhesion"/>
    <property type="evidence" value="ECO:0007669"/>
    <property type="project" value="TreeGrafter"/>
</dbReference>
<keyword evidence="1" id="KW-0245">EGF-like domain</keyword>
<dbReference type="GO" id="GO:0005178">
    <property type="term" value="F:integrin binding"/>
    <property type="evidence" value="ECO:0007669"/>
    <property type="project" value="TreeGrafter"/>
</dbReference>
<proteinExistence type="predicted"/>
<dbReference type="GO" id="GO:0008305">
    <property type="term" value="C:integrin complex"/>
    <property type="evidence" value="ECO:0007669"/>
    <property type="project" value="TreeGrafter"/>
</dbReference>
<feature type="domain" description="Epidermal growth factor-like" evidence="6">
    <location>
        <begin position="160"/>
        <end position="190"/>
    </location>
</feature>
<dbReference type="PROSITE" id="PS52047">
    <property type="entry name" value="I_EGF_2"/>
    <property type="match status" value="1"/>
</dbReference>
<dbReference type="PROSITE" id="PS00243">
    <property type="entry name" value="I_EGF_1"/>
    <property type="match status" value="1"/>
</dbReference>
<dbReference type="PANTHER" id="PTHR10082:SF60">
    <property type="entry name" value="INTEGRIN BETA-PS"/>
    <property type="match status" value="1"/>
</dbReference>
<gene>
    <name evidence="7" type="ORF">MG293_011227</name>
</gene>
<keyword evidence="5" id="KW-0325">Glycoprotein</keyword>
<dbReference type="Pfam" id="PF07974">
    <property type="entry name" value="EGF_2"/>
    <property type="match status" value="1"/>
</dbReference>
<dbReference type="GO" id="GO:0016477">
    <property type="term" value="P:cell migration"/>
    <property type="evidence" value="ECO:0007669"/>
    <property type="project" value="TreeGrafter"/>
</dbReference>
<dbReference type="AlphaFoldDB" id="A0AAD4Y5Z5"/>
<evidence type="ECO:0000256" key="2">
    <source>
        <dbReference type="ARBA" id="ARBA00022729"/>
    </source>
</evidence>
<dbReference type="InterPro" id="IPR013111">
    <property type="entry name" value="EGF_extracell"/>
</dbReference>
<dbReference type="GO" id="GO:0005925">
    <property type="term" value="C:focal adhesion"/>
    <property type="evidence" value="ECO:0007669"/>
    <property type="project" value="TreeGrafter"/>
</dbReference>
<evidence type="ECO:0000313" key="8">
    <source>
        <dbReference type="Proteomes" id="UP001214576"/>
    </source>
</evidence>
<reference evidence="7" key="1">
    <citation type="submission" date="2022-03" db="EMBL/GenBank/DDBJ databases">
        <title>Genomic analyses of argali, domestic sheep and their hybrids provide insights into chromosomal evolution, heterosis and genetic basis of agronomic traits.</title>
        <authorList>
            <person name="Li M."/>
        </authorList>
    </citation>
    <scope>NUCLEOTIDE SEQUENCE</scope>
    <source>
        <strain evidence="7">CAU-MHL-2022a</strain>
        <tissue evidence="7">Skin</tissue>
    </source>
</reference>
<dbReference type="FunFam" id="2.10.25.10:FF:000249">
    <property type="entry name" value="Integrin subunit beta like 1"/>
    <property type="match status" value="1"/>
</dbReference>
<evidence type="ECO:0000256" key="5">
    <source>
        <dbReference type="ARBA" id="ARBA00023180"/>
    </source>
</evidence>
<dbReference type="EMBL" id="JAKZEL010000012">
    <property type="protein sequence ID" value="KAI4538960.1"/>
    <property type="molecule type" value="Genomic_DNA"/>
</dbReference>
<dbReference type="GO" id="GO:0007160">
    <property type="term" value="P:cell-matrix adhesion"/>
    <property type="evidence" value="ECO:0007669"/>
    <property type="project" value="TreeGrafter"/>
</dbReference>
<keyword evidence="3" id="KW-0677">Repeat</keyword>
<evidence type="ECO:0000256" key="4">
    <source>
        <dbReference type="ARBA" id="ARBA00023157"/>
    </source>
</evidence>
<name>A0AAD4Y5Z5_OVIAM</name>
<dbReference type="GO" id="GO:0033627">
    <property type="term" value="P:cell adhesion mediated by integrin"/>
    <property type="evidence" value="ECO:0007669"/>
    <property type="project" value="TreeGrafter"/>
</dbReference>
<sequence length="199" mass="22027">MGIPRVDSVLQTDEQNVNSLITGKCECGKCTCYPPGDSRVYGKTCECDDRRCEDLDGVVCGGCSEDKREKVVDCSGMEASKQHRRKIRALFRVLTLRQTRKELGDVVTNLLPQRSCQDGPAASFDWTGSHECSCHCGKCLCSAEEWYISGEFCDCDDRDCDKHDGLICTGNGICSCGNCECWDGWNGNACEIWLGTEYP</sequence>
<keyword evidence="8" id="KW-1185">Reference proteome</keyword>
<dbReference type="InterPro" id="IPR015812">
    <property type="entry name" value="Integrin_bsu"/>
</dbReference>
<dbReference type="Gene3D" id="2.170.300.10">
    <property type="entry name" value="Tie2 ligand-binding domain superfamily"/>
    <property type="match status" value="2"/>
</dbReference>
<keyword evidence="2" id="KW-0732">Signal</keyword>